<proteinExistence type="predicted"/>
<protein>
    <recommendedName>
        <fullName evidence="3">YokE-like PH domain-containing protein</fullName>
    </recommendedName>
</protein>
<name>A0A429ZW53_9ENTE</name>
<evidence type="ECO:0000313" key="1">
    <source>
        <dbReference type="EMBL" id="RST97876.1"/>
    </source>
</evidence>
<dbReference type="Proteomes" id="UP000287239">
    <property type="component" value="Unassembled WGS sequence"/>
</dbReference>
<reference evidence="1 2" key="1">
    <citation type="submission" date="2017-05" db="EMBL/GenBank/DDBJ databases">
        <title>Vagococcus spp. assemblies.</title>
        <authorList>
            <person name="Gulvik C.A."/>
        </authorList>
    </citation>
    <scope>NUCLEOTIDE SEQUENCE [LARGE SCALE GENOMIC DNA]</scope>
    <source>
        <strain evidence="1 2">NCFB 2777</strain>
    </source>
</reference>
<dbReference type="GeneID" id="98566906"/>
<dbReference type="OrthoDB" id="2156370at2"/>
<organism evidence="1 2">
    <name type="scientific">Vagococcus salmoninarum</name>
    <dbReference type="NCBI Taxonomy" id="2739"/>
    <lineage>
        <taxon>Bacteria</taxon>
        <taxon>Bacillati</taxon>
        <taxon>Bacillota</taxon>
        <taxon>Bacilli</taxon>
        <taxon>Lactobacillales</taxon>
        <taxon>Enterococcaceae</taxon>
        <taxon>Vagococcus</taxon>
    </lineage>
</organism>
<sequence>MFKIAKENKWFNQTYINEIKTKLGHSADSLNLTVSNNPNTWGRQLLFGAFSSLSLRMYNLSLENKGLLFIQRSMKNNQLLLDNSHFINHHEIAEITFKKGLIQNKLIIINNEGKKRVYLCNKKIIGVPWHKESYEKVQACYGN</sequence>
<dbReference type="AlphaFoldDB" id="A0A429ZW53"/>
<comment type="caution">
    <text evidence="1">The sequence shown here is derived from an EMBL/GenBank/DDBJ whole genome shotgun (WGS) entry which is preliminary data.</text>
</comment>
<dbReference type="EMBL" id="NGJU01000001">
    <property type="protein sequence ID" value="RST97876.1"/>
    <property type="molecule type" value="Genomic_DNA"/>
</dbReference>
<evidence type="ECO:0008006" key="3">
    <source>
        <dbReference type="Google" id="ProtNLM"/>
    </source>
</evidence>
<keyword evidence="2" id="KW-1185">Reference proteome</keyword>
<accession>A0A429ZW53</accession>
<evidence type="ECO:0000313" key="2">
    <source>
        <dbReference type="Proteomes" id="UP000287239"/>
    </source>
</evidence>
<dbReference type="RefSeq" id="WP_126777999.1">
    <property type="nucleotide sequence ID" value="NZ_NGJU01000001.1"/>
</dbReference>
<gene>
    <name evidence="1" type="ORF">CBF35_00875</name>
</gene>